<name>A0A1T5ELQ4_9FLAO</name>
<reference evidence="3" key="1">
    <citation type="submission" date="2017-02" db="EMBL/GenBank/DDBJ databases">
        <authorList>
            <person name="Varghese N."/>
            <person name="Submissions S."/>
        </authorList>
    </citation>
    <scope>NUCLEOTIDE SEQUENCE [LARGE SCALE GENOMIC DNA]</scope>
    <source>
        <strain evidence="3">DSM 23405</strain>
    </source>
</reference>
<evidence type="ECO:0000313" key="2">
    <source>
        <dbReference type="EMBL" id="SKB84795.1"/>
    </source>
</evidence>
<sequence length="154" mass="17477">MKSLILLLAVFCFISCKDQEKTPENNSLESSAEKIGTKPDNAHNSRNSLDWGGVYEGVLPCEDCDGIETSIRLKQNLDYVLSQHYLGKKEAEESNINQTGKFEWNKQGNTISLGERQKLYFQVSENYLLQVFKDESKVMGDSAIKYRLTKVNSL</sequence>
<dbReference type="InterPro" id="IPR007298">
    <property type="entry name" value="Cu-R_lipoprotein_NlpE"/>
</dbReference>
<dbReference type="Proteomes" id="UP000190230">
    <property type="component" value="Unassembled WGS sequence"/>
</dbReference>
<dbReference type="Pfam" id="PF04170">
    <property type="entry name" value="NlpE"/>
    <property type="match status" value="1"/>
</dbReference>
<keyword evidence="2" id="KW-0449">Lipoprotein</keyword>
<dbReference type="RefSeq" id="WP_079722079.1">
    <property type="nucleotide sequence ID" value="NZ_FUYY01000011.1"/>
</dbReference>
<accession>A0A1T5ELQ4</accession>
<dbReference type="Gene3D" id="2.40.128.640">
    <property type="match status" value="1"/>
</dbReference>
<dbReference type="OrthoDB" id="5348860at2"/>
<keyword evidence="3" id="KW-1185">Reference proteome</keyword>
<protein>
    <submittedName>
        <fullName evidence="2">Uncharacterized lipoprotein NlpE involved in copper resistance</fullName>
    </submittedName>
</protein>
<evidence type="ECO:0000256" key="1">
    <source>
        <dbReference type="SAM" id="MobiDB-lite"/>
    </source>
</evidence>
<feature type="region of interest" description="Disordered" evidence="1">
    <location>
        <begin position="21"/>
        <end position="43"/>
    </location>
</feature>
<dbReference type="AlphaFoldDB" id="A0A1T5ELQ4"/>
<proteinExistence type="predicted"/>
<evidence type="ECO:0000313" key="3">
    <source>
        <dbReference type="Proteomes" id="UP000190230"/>
    </source>
</evidence>
<feature type="compositionally biased region" description="Basic and acidic residues" evidence="1">
    <location>
        <begin position="31"/>
        <end position="43"/>
    </location>
</feature>
<gene>
    <name evidence="2" type="ORF">SAMN05660776_0080</name>
</gene>
<dbReference type="STRING" id="241145.SAMN05660776_0080"/>
<dbReference type="EMBL" id="FUYY01000011">
    <property type="protein sequence ID" value="SKB84795.1"/>
    <property type="molecule type" value="Genomic_DNA"/>
</dbReference>
<organism evidence="2 3">
    <name type="scientific">Salegentibacter holothuriorum</name>
    <dbReference type="NCBI Taxonomy" id="241145"/>
    <lineage>
        <taxon>Bacteria</taxon>
        <taxon>Pseudomonadati</taxon>
        <taxon>Bacteroidota</taxon>
        <taxon>Flavobacteriia</taxon>
        <taxon>Flavobacteriales</taxon>
        <taxon>Flavobacteriaceae</taxon>
        <taxon>Salegentibacter</taxon>
    </lineage>
</organism>